<keyword evidence="5" id="KW-1185">Reference proteome</keyword>
<dbReference type="PROSITE" id="PS51257">
    <property type="entry name" value="PROKAR_LIPOPROTEIN"/>
    <property type="match status" value="1"/>
</dbReference>
<protein>
    <submittedName>
        <fullName evidence="4">Carbohydrate ABC transporter substrate-binding protein, CUT1 family</fullName>
    </submittedName>
</protein>
<dbReference type="EMBL" id="FTNK01000013">
    <property type="protein sequence ID" value="SIR42301.1"/>
    <property type="molecule type" value="Genomic_DNA"/>
</dbReference>
<accession>A0ABY1K8U0</accession>
<keyword evidence="3" id="KW-0732">Signal</keyword>
<dbReference type="PANTHER" id="PTHR43649">
    <property type="entry name" value="ARABINOSE-BINDING PROTEIN-RELATED"/>
    <property type="match status" value="1"/>
</dbReference>
<feature type="chain" id="PRO_5046838998" evidence="3">
    <location>
        <begin position="26"/>
        <end position="426"/>
    </location>
</feature>
<comment type="caution">
    <text evidence="4">The sequence shown here is derived from an EMBL/GenBank/DDBJ whole genome shotgun (WGS) entry which is preliminary data.</text>
</comment>
<comment type="similarity">
    <text evidence="1">Belongs to the bacterial solute-binding protein 1 family.</text>
</comment>
<dbReference type="PANTHER" id="PTHR43649:SF29">
    <property type="entry name" value="OSMOPROTECTIVE COMPOUNDS-BINDING PROTEIN GGTB"/>
    <property type="match status" value="1"/>
</dbReference>
<dbReference type="SUPFAM" id="SSF53850">
    <property type="entry name" value="Periplasmic binding protein-like II"/>
    <property type="match status" value="1"/>
</dbReference>
<evidence type="ECO:0000256" key="2">
    <source>
        <dbReference type="ARBA" id="ARBA00022448"/>
    </source>
</evidence>
<sequence length="426" mass="47553">MKKVNMLLLTAVTALSLTLAGCSGAKNEPAAADQGDKKDKVKVRIAYWNKEESVKTLLDLVKEKLPNIEVEYQFIDNKQYQNIIETQLTAGAGPDIISTNPYTASRYAKLGYIKDISSLADRYNDGGKNVYSVDGKLYALPGISWFEGMFYNKEIFDKLNLKPPTTFEEELALHETLKKNGIKPQAMGAKSWEPMMKSSMAFVMNDFLAKPENKDFDVQYAEGKTKLDGNWNTAIEKWSELIKKEYLTEDMLGIDYDQALDEFATGKAAMWQSGPWAVETIQKKNANLKFDMFPFYGTEPGAGWLIGGPGVGFAANSNSKHQEEVMQVLDLISTPEGQQAFWNDNKGGSSYLKGVEFEMPEQFASVSETLKAGNVYAPWNNWGNASNVIEDYGKYFQYVLSGKMTVTEALQAIDKKTAELIKAKAE</sequence>
<evidence type="ECO:0000256" key="1">
    <source>
        <dbReference type="ARBA" id="ARBA00008520"/>
    </source>
</evidence>
<gene>
    <name evidence="4" type="ORF">SAMN05421578_113126</name>
</gene>
<evidence type="ECO:0000313" key="5">
    <source>
        <dbReference type="Proteomes" id="UP000186666"/>
    </source>
</evidence>
<reference evidence="4 5" key="1">
    <citation type="submission" date="2017-01" db="EMBL/GenBank/DDBJ databases">
        <authorList>
            <person name="Varghese N."/>
            <person name="Submissions S."/>
        </authorList>
    </citation>
    <scope>NUCLEOTIDE SEQUENCE [LARGE SCALE GENOMIC DNA]</scope>
    <source>
        <strain evidence="4 5">ATCC 23464</strain>
    </source>
</reference>
<keyword evidence="2" id="KW-0813">Transport</keyword>
<evidence type="ECO:0000256" key="3">
    <source>
        <dbReference type="SAM" id="SignalP"/>
    </source>
</evidence>
<dbReference type="InterPro" id="IPR050490">
    <property type="entry name" value="Bact_solute-bd_prot1"/>
</dbReference>
<name>A0ABY1K8U0_9BACL</name>
<dbReference type="Gene3D" id="3.40.190.10">
    <property type="entry name" value="Periplasmic binding protein-like II"/>
    <property type="match status" value="2"/>
</dbReference>
<feature type="signal peptide" evidence="3">
    <location>
        <begin position="1"/>
        <end position="25"/>
    </location>
</feature>
<dbReference type="Proteomes" id="UP000186666">
    <property type="component" value="Unassembled WGS sequence"/>
</dbReference>
<organism evidence="4 5">
    <name type="scientific">Paenibacillus macquariensis</name>
    <dbReference type="NCBI Taxonomy" id="948756"/>
    <lineage>
        <taxon>Bacteria</taxon>
        <taxon>Bacillati</taxon>
        <taxon>Bacillota</taxon>
        <taxon>Bacilli</taxon>
        <taxon>Bacillales</taxon>
        <taxon>Paenibacillaceae</taxon>
        <taxon>Paenibacillus</taxon>
    </lineage>
</organism>
<dbReference type="RefSeq" id="WP_068591393.1">
    <property type="nucleotide sequence ID" value="NZ_FTNK01000013.1"/>
</dbReference>
<evidence type="ECO:0000313" key="4">
    <source>
        <dbReference type="EMBL" id="SIR42301.1"/>
    </source>
</evidence>
<proteinExistence type="inferred from homology"/>
<dbReference type="Pfam" id="PF01547">
    <property type="entry name" value="SBP_bac_1"/>
    <property type="match status" value="1"/>
</dbReference>
<dbReference type="InterPro" id="IPR006059">
    <property type="entry name" value="SBP"/>
</dbReference>